<evidence type="ECO:0000256" key="17">
    <source>
        <dbReference type="ARBA" id="ARBA00023264"/>
    </source>
</evidence>
<evidence type="ECO:0000256" key="12">
    <source>
        <dbReference type="ARBA" id="ARBA00022695"/>
    </source>
</evidence>
<keyword evidence="21" id="KW-1185">Reference proteome</keyword>
<keyword evidence="9" id="KW-0444">Lipid biosynthesis</keyword>
<dbReference type="PROSITE" id="PS01315">
    <property type="entry name" value="CDS"/>
    <property type="match status" value="1"/>
</dbReference>
<feature type="transmembrane region" description="Helical" evidence="19">
    <location>
        <begin position="107"/>
        <end position="125"/>
    </location>
</feature>
<keyword evidence="10 18" id="KW-0808">Transferase</keyword>
<dbReference type="Proteomes" id="UP000236497">
    <property type="component" value="Unassembled WGS sequence"/>
</dbReference>
<dbReference type="AlphaFoldDB" id="A0A0H5SGB7"/>
<dbReference type="Pfam" id="PF01148">
    <property type="entry name" value="CTP_transf_1"/>
    <property type="match status" value="1"/>
</dbReference>
<evidence type="ECO:0000256" key="16">
    <source>
        <dbReference type="ARBA" id="ARBA00023209"/>
    </source>
</evidence>
<dbReference type="InterPro" id="IPR000374">
    <property type="entry name" value="PC_trans"/>
</dbReference>
<keyword evidence="17" id="KW-1208">Phospholipid metabolism</keyword>
<evidence type="ECO:0000256" key="14">
    <source>
        <dbReference type="ARBA" id="ARBA00023098"/>
    </source>
</evidence>
<keyword evidence="12 18" id="KW-0548">Nucleotidyltransferase</keyword>
<keyword evidence="15 19" id="KW-0472">Membrane</keyword>
<dbReference type="GO" id="GO:0004605">
    <property type="term" value="F:phosphatidate cytidylyltransferase activity"/>
    <property type="evidence" value="ECO:0007669"/>
    <property type="project" value="UniProtKB-EC"/>
</dbReference>
<dbReference type="RefSeq" id="WP_103202624.1">
    <property type="nucleotide sequence ID" value="NZ_CVTD020000015.1"/>
</dbReference>
<evidence type="ECO:0000313" key="20">
    <source>
        <dbReference type="EMBL" id="CRZ34522.1"/>
    </source>
</evidence>
<protein>
    <recommendedName>
        <fullName evidence="7 18">Phosphatidate cytidylyltransferase</fullName>
        <ecNumber evidence="6 18">2.7.7.41</ecNumber>
    </recommendedName>
</protein>
<evidence type="ECO:0000256" key="3">
    <source>
        <dbReference type="ARBA" id="ARBA00005119"/>
    </source>
</evidence>
<evidence type="ECO:0000256" key="11">
    <source>
        <dbReference type="ARBA" id="ARBA00022692"/>
    </source>
</evidence>
<dbReference type="OrthoDB" id="9799199at2"/>
<dbReference type="EC" id="2.7.7.41" evidence="6 18"/>
<evidence type="ECO:0000256" key="2">
    <source>
        <dbReference type="ARBA" id="ARBA00004651"/>
    </source>
</evidence>
<organism evidence="20 21">
    <name type="scientific">Herbinix hemicellulosilytica</name>
    <dbReference type="NCBI Taxonomy" id="1564487"/>
    <lineage>
        <taxon>Bacteria</taxon>
        <taxon>Bacillati</taxon>
        <taxon>Bacillota</taxon>
        <taxon>Clostridia</taxon>
        <taxon>Lachnospirales</taxon>
        <taxon>Lachnospiraceae</taxon>
        <taxon>Herbinix</taxon>
    </lineage>
</organism>
<comment type="pathway">
    <text evidence="4">Lipid metabolism.</text>
</comment>
<evidence type="ECO:0000256" key="7">
    <source>
        <dbReference type="ARBA" id="ARBA00019373"/>
    </source>
</evidence>
<dbReference type="PANTHER" id="PTHR46382:SF1">
    <property type="entry name" value="PHOSPHATIDATE CYTIDYLYLTRANSFERASE"/>
    <property type="match status" value="1"/>
</dbReference>
<evidence type="ECO:0000256" key="5">
    <source>
        <dbReference type="ARBA" id="ARBA00010185"/>
    </source>
</evidence>
<accession>A0A0H5SGB7</accession>
<evidence type="ECO:0000256" key="1">
    <source>
        <dbReference type="ARBA" id="ARBA00001698"/>
    </source>
</evidence>
<evidence type="ECO:0000256" key="8">
    <source>
        <dbReference type="ARBA" id="ARBA00022475"/>
    </source>
</evidence>
<name>A0A0H5SGB7_HERHM</name>
<comment type="similarity">
    <text evidence="5 18">Belongs to the CDS family.</text>
</comment>
<feature type="transmembrane region" description="Helical" evidence="19">
    <location>
        <begin position="51"/>
        <end position="70"/>
    </location>
</feature>
<evidence type="ECO:0000256" key="13">
    <source>
        <dbReference type="ARBA" id="ARBA00022989"/>
    </source>
</evidence>
<keyword evidence="16" id="KW-0594">Phospholipid biosynthesis</keyword>
<dbReference type="GO" id="GO:0016024">
    <property type="term" value="P:CDP-diacylglycerol biosynthetic process"/>
    <property type="evidence" value="ECO:0007669"/>
    <property type="project" value="UniProtKB-UniPathway"/>
</dbReference>
<comment type="catalytic activity">
    <reaction evidence="1 18">
        <text>a 1,2-diacyl-sn-glycero-3-phosphate + CTP + H(+) = a CDP-1,2-diacyl-sn-glycerol + diphosphate</text>
        <dbReference type="Rhea" id="RHEA:16229"/>
        <dbReference type="ChEBI" id="CHEBI:15378"/>
        <dbReference type="ChEBI" id="CHEBI:33019"/>
        <dbReference type="ChEBI" id="CHEBI:37563"/>
        <dbReference type="ChEBI" id="CHEBI:58332"/>
        <dbReference type="ChEBI" id="CHEBI:58608"/>
        <dbReference type="EC" id="2.7.7.41"/>
    </reaction>
</comment>
<comment type="pathway">
    <text evidence="3 18">Phospholipid metabolism; CDP-diacylglycerol biosynthesis; CDP-diacylglycerol from sn-glycerol 3-phosphate: step 3/3.</text>
</comment>
<feature type="transmembrane region" description="Helical" evidence="19">
    <location>
        <begin position="202"/>
        <end position="222"/>
    </location>
</feature>
<evidence type="ECO:0000256" key="4">
    <source>
        <dbReference type="ARBA" id="ARBA00005189"/>
    </source>
</evidence>
<keyword evidence="13 19" id="KW-1133">Transmembrane helix</keyword>
<evidence type="ECO:0000256" key="6">
    <source>
        <dbReference type="ARBA" id="ARBA00012487"/>
    </source>
</evidence>
<proteinExistence type="inferred from homology"/>
<evidence type="ECO:0000256" key="15">
    <source>
        <dbReference type="ARBA" id="ARBA00023136"/>
    </source>
</evidence>
<sequence>MFKTRLISGIILLAIAITVVVTGDKVLFGTLLLISLIGMSELYKILKIEKSPVGIVGYLAALIYYCLIYFEKTEYLMPLFIIFLLLIMIIYVVSYPKYRIEQVMTSFFSLFYVAVMLSYIYRVRIFEDGAILVWLIFIGAWGSDTCAYAVGMVLGKHKAFPRLSPKKSVEGCIGGILGSGLIGFLYALALGSKITEVNNPKLLFAIIGAASSVISQTGDLAASAIKRNFEIKDYGKLIPGHGGILDRFDSIIFTAPIVYYLAVLFQNITQ</sequence>
<evidence type="ECO:0000256" key="19">
    <source>
        <dbReference type="SAM" id="Phobius"/>
    </source>
</evidence>
<dbReference type="EMBL" id="CVTD020000015">
    <property type="protein sequence ID" value="CRZ34522.1"/>
    <property type="molecule type" value="Genomic_DNA"/>
</dbReference>
<feature type="transmembrane region" description="Helical" evidence="19">
    <location>
        <begin position="171"/>
        <end position="190"/>
    </location>
</feature>
<dbReference type="PANTHER" id="PTHR46382">
    <property type="entry name" value="PHOSPHATIDATE CYTIDYLYLTRANSFERASE"/>
    <property type="match status" value="1"/>
</dbReference>
<dbReference type="UniPathway" id="UPA00557">
    <property type="reaction ID" value="UER00614"/>
</dbReference>
<keyword evidence="11 18" id="KW-0812">Transmembrane</keyword>
<evidence type="ECO:0000313" key="21">
    <source>
        <dbReference type="Proteomes" id="UP000236497"/>
    </source>
</evidence>
<reference evidence="20 21" key="1">
    <citation type="submission" date="2015-06" db="EMBL/GenBank/DDBJ databases">
        <authorList>
            <person name="Wibberg Daniel"/>
        </authorList>
    </citation>
    <scope>NUCLEOTIDE SEQUENCE [LARGE SCALE GENOMIC DNA]</scope>
    <source>
        <strain evidence="20 21">T3/55T</strain>
    </source>
</reference>
<feature type="transmembrane region" description="Helical" evidence="19">
    <location>
        <begin position="76"/>
        <end position="95"/>
    </location>
</feature>
<gene>
    <name evidence="20" type="ORF">HHT355_1321</name>
</gene>
<keyword evidence="8" id="KW-1003">Cell membrane</keyword>
<feature type="transmembrane region" description="Helical" evidence="19">
    <location>
        <begin position="6"/>
        <end position="39"/>
    </location>
</feature>
<evidence type="ECO:0000256" key="18">
    <source>
        <dbReference type="RuleBase" id="RU003938"/>
    </source>
</evidence>
<evidence type="ECO:0000256" key="10">
    <source>
        <dbReference type="ARBA" id="ARBA00022679"/>
    </source>
</evidence>
<keyword evidence="14" id="KW-0443">Lipid metabolism</keyword>
<dbReference type="GO" id="GO:0005886">
    <property type="term" value="C:plasma membrane"/>
    <property type="evidence" value="ECO:0007669"/>
    <property type="project" value="UniProtKB-SubCell"/>
</dbReference>
<comment type="subcellular location">
    <subcellularLocation>
        <location evidence="2">Cell membrane</location>
        <topology evidence="2">Multi-pass membrane protein</topology>
    </subcellularLocation>
</comment>
<evidence type="ECO:0000256" key="9">
    <source>
        <dbReference type="ARBA" id="ARBA00022516"/>
    </source>
</evidence>
<feature type="transmembrane region" description="Helical" evidence="19">
    <location>
        <begin position="131"/>
        <end position="150"/>
    </location>
</feature>